<feature type="region of interest" description="Disordered" evidence="1">
    <location>
        <begin position="516"/>
        <end position="567"/>
    </location>
</feature>
<dbReference type="InterPro" id="IPR011009">
    <property type="entry name" value="Kinase-like_dom_sf"/>
</dbReference>
<dbReference type="Proteomes" id="UP000887229">
    <property type="component" value="Unassembled WGS sequence"/>
</dbReference>
<dbReference type="OrthoDB" id="4062651at2759"/>
<dbReference type="EMBL" id="MU251248">
    <property type="protein sequence ID" value="KAG9256407.1"/>
    <property type="molecule type" value="Genomic_DNA"/>
</dbReference>
<reference evidence="3" key="1">
    <citation type="journal article" date="2021" name="IMA Fungus">
        <title>Genomic characterization of three marine fungi, including Emericellopsis atlantica sp. nov. with signatures of a generalist lifestyle and marine biomass degradation.</title>
        <authorList>
            <person name="Hagestad O.C."/>
            <person name="Hou L."/>
            <person name="Andersen J.H."/>
            <person name="Hansen E.H."/>
            <person name="Altermark B."/>
            <person name="Li C."/>
            <person name="Kuhnert E."/>
            <person name="Cox R.J."/>
            <person name="Crous P.W."/>
            <person name="Spatafora J.W."/>
            <person name="Lail K."/>
            <person name="Amirebrahimi M."/>
            <person name="Lipzen A."/>
            <person name="Pangilinan J."/>
            <person name="Andreopoulos W."/>
            <person name="Hayes R.D."/>
            <person name="Ng V."/>
            <person name="Grigoriev I.V."/>
            <person name="Jackson S.A."/>
            <person name="Sutton T.D.S."/>
            <person name="Dobson A.D.W."/>
            <person name="Rama T."/>
        </authorList>
    </citation>
    <scope>NUCLEOTIDE SEQUENCE</scope>
    <source>
        <strain evidence="3">TS7</strain>
    </source>
</reference>
<sequence length="624" mass="69933">MGQWWTPERIDATVTRAFIVQHLEGDEVDQLDRPVGFTAEALTERTYLEAIQSGAKKLFLILVDVGVPDQIFGIIDDGWDDEELPLSLEDIERLSLMEVNNDRVNRKFQQRQGQYILKTIEQGEHQTYEDTEQVPIDVVERVPPLPTKGHHVDKVRLPNVPGGVFTRRRYTLGKTPGSMPMTEFLEMVSIIKTVQSEHMVSYWGSYTHQGYGYILLTPISEYSLKTFLGGTPSAYKGLPKKDRREIIMNWILCLVDTMCSLHVTHRAHCYIKPSAILFTNKHNIFLVDPARLSPDASSGKAEKTTFDREWYDYAAPEQWFQPSGPGSPPTRKTVLASLTNAQNQLPIPNPSQQADIFSLGCIILELLSFLLKRSTSKFASFRSAKLKKGGRGGAVLDTSFHKNLGQVEEWMTSLAKDAARKASESRGGATTRNDGAHVFRGFTPMLHIVAEMLAANPFERPSALEVQRRTYEPHCVHRYEDQQGGARHGIPHHAFAQMSLRQQQQPVPPALYQTRSYDFAEPGGSPPPLLDRRSSGYSEASRTSGSTTTGSSERSSEYAGAGRVQQKKSAFQGRSTFCLPWPSWPWRLSSPPDILPCYPPATGVLTVFQAWPPPVRPRIQVLGN</sequence>
<feature type="compositionally biased region" description="Low complexity" evidence="1">
    <location>
        <begin position="541"/>
        <end position="553"/>
    </location>
</feature>
<dbReference type="SUPFAM" id="SSF56112">
    <property type="entry name" value="Protein kinase-like (PK-like)"/>
    <property type="match status" value="1"/>
</dbReference>
<evidence type="ECO:0000256" key="1">
    <source>
        <dbReference type="SAM" id="MobiDB-lite"/>
    </source>
</evidence>
<dbReference type="GO" id="GO:0004672">
    <property type="term" value="F:protein kinase activity"/>
    <property type="evidence" value="ECO:0007669"/>
    <property type="project" value="InterPro"/>
</dbReference>
<feature type="domain" description="Protein kinase" evidence="2">
    <location>
        <begin position="106"/>
        <end position="480"/>
    </location>
</feature>
<keyword evidence="3" id="KW-0808">Transferase</keyword>
<dbReference type="RefSeq" id="XP_046120331.1">
    <property type="nucleotide sequence ID" value="XM_046265591.1"/>
</dbReference>
<dbReference type="AlphaFoldDB" id="A0A9P8CRK2"/>
<dbReference type="PANTHER" id="PTHR44305:SF24">
    <property type="entry name" value="TYROSINE-PROTEIN KINASE C03B1.5-RELATED"/>
    <property type="match status" value="1"/>
</dbReference>
<evidence type="ECO:0000259" key="2">
    <source>
        <dbReference type="PROSITE" id="PS50011"/>
    </source>
</evidence>
<name>A0A9P8CRK2_9HYPO</name>
<keyword evidence="4" id="KW-1185">Reference proteome</keyword>
<dbReference type="SMART" id="SM00220">
    <property type="entry name" value="S_TKc"/>
    <property type="match status" value="1"/>
</dbReference>
<dbReference type="GeneID" id="70296494"/>
<dbReference type="InterPro" id="IPR000719">
    <property type="entry name" value="Prot_kinase_dom"/>
</dbReference>
<dbReference type="InterPro" id="IPR053083">
    <property type="entry name" value="TF_kinase-domain_protein"/>
</dbReference>
<dbReference type="Gene3D" id="1.10.510.10">
    <property type="entry name" value="Transferase(Phosphotransferase) domain 1"/>
    <property type="match status" value="1"/>
</dbReference>
<organism evidence="3 4">
    <name type="scientific">Emericellopsis atlantica</name>
    <dbReference type="NCBI Taxonomy" id="2614577"/>
    <lineage>
        <taxon>Eukaryota</taxon>
        <taxon>Fungi</taxon>
        <taxon>Dikarya</taxon>
        <taxon>Ascomycota</taxon>
        <taxon>Pezizomycotina</taxon>
        <taxon>Sordariomycetes</taxon>
        <taxon>Hypocreomycetidae</taxon>
        <taxon>Hypocreales</taxon>
        <taxon>Bionectriaceae</taxon>
        <taxon>Emericellopsis</taxon>
    </lineage>
</organism>
<evidence type="ECO:0000313" key="4">
    <source>
        <dbReference type="Proteomes" id="UP000887229"/>
    </source>
</evidence>
<proteinExistence type="predicted"/>
<accession>A0A9P8CRK2</accession>
<gene>
    <name evidence="3" type="ORF">F5Z01DRAFT_680345</name>
</gene>
<dbReference type="PROSITE" id="PS50011">
    <property type="entry name" value="PROTEIN_KINASE_DOM"/>
    <property type="match status" value="1"/>
</dbReference>
<dbReference type="GO" id="GO:0005524">
    <property type="term" value="F:ATP binding"/>
    <property type="evidence" value="ECO:0007669"/>
    <property type="project" value="InterPro"/>
</dbReference>
<dbReference type="PANTHER" id="PTHR44305">
    <property type="entry name" value="SI:DKEY-192D15.2-RELATED"/>
    <property type="match status" value="1"/>
</dbReference>
<protein>
    <submittedName>
        <fullName evidence="3">Kinase-like domain-containing protein</fullName>
    </submittedName>
</protein>
<comment type="caution">
    <text evidence="3">The sequence shown here is derived from an EMBL/GenBank/DDBJ whole genome shotgun (WGS) entry which is preliminary data.</text>
</comment>
<evidence type="ECO:0000313" key="3">
    <source>
        <dbReference type="EMBL" id="KAG9256407.1"/>
    </source>
</evidence>
<keyword evidence="3" id="KW-0418">Kinase</keyword>